<dbReference type="GO" id="GO:0006508">
    <property type="term" value="P:proteolysis"/>
    <property type="evidence" value="ECO:0007669"/>
    <property type="project" value="UniProtKB-KW"/>
</dbReference>
<comment type="similarity">
    <text evidence="2">Belongs to the peptidase S9A family.</text>
</comment>
<dbReference type="InterPro" id="IPR002471">
    <property type="entry name" value="Pept_S9_AS"/>
</dbReference>
<dbReference type="GO" id="GO:0070012">
    <property type="term" value="F:oligopeptidase activity"/>
    <property type="evidence" value="ECO:0007669"/>
    <property type="project" value="TreeGrafter"/>
</dbReference>
<dbReference type="PROSITE" id="PS00708">
    <property type="entry name" value="PRO_ENDOPEP_SER"/>
    <property type="match status" value="1"/>
</dbReference>
<evidence type="ECO:0000256" key="4">
    <source>
        <dbReference type="ARBA" id="ARBA00022670"/>
    </source>
</evidence>
<keyword evidence="6" id="KW-0720">Serine protease</keyword>
<comment type="catalytic activity">
    <reaction evidence="1">
        <text>Hydrolysis of Pro-|-Xaa &gt;&gt; Ala-|-Xaa in oligopeptides.</text>
        <dbReference type="EC" id="3.4.21.26"/>
    </reaction>
</comment>
<evidence type="ECO:0000313" key="12">
    <source>
        <dbReference type="Proteomes" id="UP000319040"/>
    </source>
</evidence>
<evidence type="ECO:0000256" key="8">
    <source>
        <dbReference type="ARBA" id="ARBA00081187"/>
    </source>
</evidence>
<evidence type="ECO:0000259" key="9">
    <source>
        <dbReference type="Pfam" id="PF00326"/>
    </source>
</evidence>
<gene>
    <name evidence="11" type="ORF">SAMN06265379_10139</name>
</gene>
<dbReference type="PRINTS" id="PR00862">
    <property type="entry name" value="PROLIGOPTASE"/>
</dbReference>
<protein>
    <recommendedName>
        <fullName evidence="3">prolyl oligopeptidase</fullName>
        <ecNumber evidence="3">3.4.21.26</ecNumber>
    </recommendedName>
    <alternativeName>
        <fullName evidence="8">Proline-specific endopeptidase</fullName>
    </alternativeName>
</protein>
<dbReference type="GO" id="GO:0004252">
    <property type="term" value="F:serine-type endopeptidase activity"/>
    <property type="evidence" value="ECO:0007669"/>
    <property type="project" value="UniProtKB-EC"/>
</dbReference>
<evidence type="ECO:0000256" key="3">
    <source>
        <dbReference type="ARBA" id="ARBA00011897"/>
    </source>
</evidence>
<evidence type="ECO:0000313" key="11">
    <source>
        <dbReference type="EMBL" id="SMO32616.1"/>
    </source>
</evidence>
<accession>A0A521ACW9</accession>
<dbReference type="PANTHER" id="PTHR42881:SF2">
    <property type="entry name" value="PROLYL ENDOPEPTIDASE"/>
    <property type="match status" value="1"/>
</dbReference>
<dbReference type="GO" id="GO:0005829">
    <property type="term" value="C:cytosol"/>
    <property type="evidence" value="ECO:0007669"/>
    <property type="project" value="TreeGrafter"/>
</dbReference>
<comment type="function">
    <text evidence="7">Cleaves peptide bonds on the C-terminal side of prolyl residues within peptides that are up to approximately 30 amino acids long. Has an absolute requirement for an X-Pro bond in the trans configuration immediately preceding the Pro-Y scissible bond.</text>
</comment>
<dbReference type="Pfam" id="PF02897">
    <property type="entry name" value="Peptidase_S9_N"/>
    <property type="match status" value="1"/>
</dbReference>
<dbReference type="SUPFAM" id="SSF53474">
    <property type="entry name" value="alpha/beta-Hydrolases"/>
    <property type="match status" value="1"/>
</dbReference>
<dbReference type="Gene3D" id="2.130.10.120">
    <property type="entry name" value="Prolyl oligopeptidase, N-terminal domain"/>
    <property type="match status" value="1"/>
</dbReference>
<dbReference type="InterPro" id="IPR001375">
    <property type="entry name" value="Peptidase_S9_cat"/>
</dbReference>
<sequence length="729" mass="82978">MNLYNKHYLFLPSNFIDMKPKLLNNITCLSVCLLIVACNTKPKMEKLSYPVTKKVDTTDVYFGTEVPDPYRWLEDDRSEETQNWVVEQNKVTNSFLQNIPFRDAIKDRLTEIWDYTKMGAPFKQSGLIVYAKNDGLQNQSVYYYKKSEQDEEKVLIDPNKLSADGTVSLSTFSISKDGKYLGYAISRGGSDWREIYVKDIESGTLLDDHIMWAKFSGIAWYKNGFFYSRFDEPKEGDELKGENKNPKLYYHKLGDRVEEDKVIFEDPEHPGRMASASVTDDDKYLLIYQTESTSGNALYIKDLSKKSSRIIKVVDDFDNDHSIVDHHKGTFLLSTNYKAPKKRIVKFSLNKYAKEYWEDVIPEQNDVLNSVSVLDGKMVAQYMSDAQDIVKVFDTNGTYLYNVDLPAIGSVAGFSGKREDTETYFSFNSFVYPSAIYKYDVTSNNTELYWQPDIDIDFSQYETKQVFFTSKDGTQVPMFIVHKKGLVLDGNNPTMLYGYGGFNISLTPSFSLSRMVLLENGGVYAMVNLRGGGEYGKEWHQAGTKLQKQNVFDDCIAAAEYLIAQKYASPQKLALMGGSNGGLLVGAVVNQRPDLFQVAIPAVGVMDMLRYHKFTIGRFWATDYGTSADSKEMFDYLYAYSPIHNIRKEVEYPATMVLTADHDDRVVPAHSFKYIAALQNTYQGNNPVLIRIDSKAGHGAGKPTSKQIEEAADLYSFMFYNMHFAPLYE</sequence>
<keyword evidence="5" id="KW-0378">Hydrolase</keyword>
<dbReference type="EC" id="3.4.21.26" evidence="3"/>
<feature type="domain" description="Peptidase S9A N-terminal" evidence="10">
    <location>
        <begin position="50"/>
        <end position="449"/>
    </location>
</feature>
<feature type="domain" description="Peptidase S9 prolyl oligopeptidase catalytic" evidence="9">
    <location>
        <begin position="508"/>
        <end position="720"/>
    </location>
</feature>
<evidence type="ECO:0000256" key="5">
    <source>
        <dbReference type="ARBA" id="ARBA00022801"/>
    </source>
</evidence>
<dbReference type="PANTHER" id="PTHR42881">
    <property type="entry name" value="PROLYL ENDOPEPTIDASE"/>
    <property type="match status" value="1"/>
</dbReference>
<evidence type="ECO:0000259" key="10">
    <source>
        <dbReference type="Pfam" id="PF02897"/>
    </source>
</evidence>
<keyword evidence="4" id="KW-0645">Protease</keyword>
<dbReference type="FunFam" id="3.40.50.1820:FF:000005">
    <property type="entry name" value="Prolyl endopeptidase"/>
    <property type="match status" value="1"/>
</dbReference>
<dbReference type="AlphaFoldDB" id="A0A521ACW9"/>
<organism evidence="11 12">
    <name type="scientific">Saccharicrinis carchari</name>
    <dbReference type="NCBI Taxonomy" id="1168039"/>
    <lineage>
        <taxon>Bacteria</taxon>
        <taxon>Pseudomonadati</taxon>
        <taxon>Bacteroidota</taxon>
        <taxon>Bacteroidia</taxon>
        <taxon>Marinilabiliales</taxon>
        <taxon>Marinilabiliaceae</taxon>
        <taxon>Saccharicrinis</taxon>
    </lineage>
</organism>
<evidence type="ECO:0000256" key="7">
    <source>
        <dbReference type="ARBA" id="ARBA00060121"/>
    </source>
</evidence>
<dbReference type="EMBL" id="FXTB01000001">
    <property type="protein sequence ID" value="SMO32616.1"/>
    <property type="molecule type" value="Genomic_DNA"/>
</dbReference>
<reference evidence="11 12" key="1">
    <citation type="submission" date="2017-05" db="EMBL/GenBank/DDBJ databases">
        <authorList>
            <person name="Varghese N."/>
            <person name="Submissions S."/>
        </authorList>
    </citation>
    <scope>NUCLEOTIDE SEQUENCE [LARGE SCALE GENOMIC DNA]</scope>
    <source>
        <strain evidence="11 12">DSM 27040</strain>
    </source>
</reference>
<dbReference type="InterPro" id="IPR002470">
    <property type="entry name" value="Peptidase_S9A"/>
</dbReference>
<evidence type="ECO:0000256" key="2">
    <source>
        <dbReference type="ARBA" id="ARBA00005228"/>
    </source>
</evidence>
<dbReference type="SUPFAM" id="SSF50993">
    <property type="entry name" value="Peptidase/esterase 'gauge' domain"/>
    <property type="match status" value="1"/>
</dbReference>
<name>A0A521ACW9_SACCC</name>
<evidence type="ECO:0000256" key="6">
    <source>
        <dbReference type="ARBA" id="ARBA00022825"/>
    </source>
</evidence>
<dbReference type="Proteomes" id="UP000319040">
    <property type="component" value="Unassembled WGS sequence"/>
</dbReference>
<proteinExistence type="inferred from homology"/>
<dbReference type="Gene3D" id="3.40.50.1820">
    <property type="entry name" value="alpha/beta hydrolase"/>
    <property type="match status" value="1"/>
</dbReference>
<keyword evidence="12" id="KW-1185">Reference proteome</keyword>
<evidence type="ECO:0000256" key="1">
    <source>
        <dbReference type="ARBA" id="ARBA00001070"/>
    </source>
</evidence>
<dbReference type="InterPro" id="IPR029058">
    <property type="entry name" value="AB_hydrolase_fold"/>
</dbReference>
<dbReference type="FunFam" id="2.130.10.120:FF:000001">
    <property type="entry name" value="Prolyl endopeptidase"/>
    <property type="match status" value="1"/>
</dbReference>
<dbReference type="InterPro" id="IPR051167">
    <property type="entry name" value="Prolyl_oligopep/macrocyclase"/>
</dbReference>
<dbReference type="InterPro" id="IPR023302">
    <property type="entry name" value="Pept_S9A_N"/>
</dbReference>
<dbReference type="Pfam" id="PF00326">
    <property type="entry name" value="Peptidase_S9"/>
    <property type="match status" value="1"/>
</dbReference>